<organism evidence="5 6">
    <name type="scientific">Lawsonella clevelandensis</name>
    <dbReference type="NCBI Taxonomy" id="1528099"/>
    <lineage>
        <taxon>Bacteria</taxon>
        <taxon>Bacillati</taxon>
        <taxon>Actinomycetota</taxon>
        <taxon>Actinomycetes</taxon>
        <taxon>Mycobacteriales</taxon>
        <taxon>Lawsonellaceae</taxon>
        <taxon>Lawsonella</taxon>
    </lineage>
</organism>
<keyword evidence="3" id="KW-0812">Transmembrane</keyword>
<dbReference type="Gene3D" id="3.40.630.190">
    <property type="entry name" value="LCP protein"/>
    <property type="match status" value="1"/>
</dbReference>
<evidence type="ECO:0000313" key="5">
    <source>
        <dbReference type="EMBL" id="PZP88251.1"/>
    </source>
</evidence>
<keyword evidence="3" id="KW-0472">Membrane</keyword>
<feature type="transmembrane region" description="Helical" evidence="3">
    <location>
        <begin position="150"/>
        <end position="170"/>
    </location>
</feature>
<proteinExistence type="inferred from homology"/>
<feature type="compositionally biased region" description="Basic residues" evidence="2">
    <location>
        <begin position="8"/>
        <end position="18"/>
    </location>
</feature>
<comment type="similarity">
    <text evidence="1">Belongs to the LytR/CpsA/Psr (LCP) family.</text>
</comment>
<evidence type="ECO:0000256" key="1">
    <source>
        <dbReference type="ARBA" id="ARBA00006068"/>
    </source>
</evidence>
<dbReference type="Pfam" id="PF03816">
    <property type="entry name" value="LytR_cpsA_psr"/>
    <property type="match status" value="1"/>
</dbReference>
<keyword evidence="3" id="KW-1133">Transmembrane helix</keyword>
<dbReference type="AlphaFoldDB" id="A0A2W5I853"/>
<dbReference type="Proteomes" id="UP000248606">
    <property type="component" value="Unassembled WGS sequence"/>
</dbReference>
<dbReference type="RefSeq" id="WP_303678999.1">
    <property type="nucleotide sequence ID" value="NZ_CAKZIO010000008.1"/>
</dbReference>
<evidence type="ECO:0000256" key="2">
    <source>
        <dbReference type="SAM" id="MobiDB-lite"/>
    </source>
</evidence>
<accession>A0A2W5I853</accession>
<sequence>MDATPKARSSRRNRKGKKKTPEKENTYAAPQQPEYWDATLGQWVQRAPARSTTQPKRPAQRRARRINPAQITDAQPYDGPRPDADWEPPSSGDGALSSLYQPDGSYASTGRGFAPPMSVPPYMPDSDAKPKRKRRTPREVLRNTGKTVKWIIIVLLIIALVEAIAVAIVFSSNVSHVDALSEHMIGRTSGTNWLLVGSDSRSGMSDDRQKELQTGGELGSQRTDTIMIMHIPYGRGQRVLISVPRDSYVNIPGYGMGKINSSFALGGPQLLVKTIEQAAGVHINHYMEIGLGGFANMADAINGVEICPTDPISDPYADLYIKAGCQIADGKTALGYVRSRQTPRGDLDRVIHQREFLNNFVKKATSAGTILNPFRLFPLAKASGASLTIDKGTHVYNLAWLLMTLSHKHIMTTVPIGDMVTNEAGAVVLWNDDTAQFWGHIAQGTEIPEYMLSN</sequence>
<evidence type="ECO:0000313" key="6">
    <source>
        <dbReference type="Proteomes" id="UP000248606"/>
    </source>
</evidence>
<dbReference type="PANTHER" id="PTHR33392">
    <property type="entry name" value="POLYISOPRENYL-TEICHOIC ACID--PEPTIDOGLYCAN TEICHOIC ACID TRANSFERASE TAGU"/>
    <property type="match status" value="1"/>
</dbReference>
<feature type="domain" description="Cell envelope-related transcriptional attenuator" evidence="4">
    <location>
        <begin position="222"/>
        <end position="365"/>
    </location>
</feature>
<evidence type="ECO:0000259" key="4">
    <source>
        <dbReference type="Pfam" id="PF03816"/>
    </source>
</evidence>
<evidence type="ECO:0000256" key="3">
    <source>
        <dbReference type="SAM" id="Phobius"/>
    </source>
</evidence>
<dbReference type="EMBL" id="QFOZ01000014">
    <property type="protein sequence ID" value="PZP88251.1"/>
    <property type="molecule type" value="Genomic_DNA"/>
</dbReference>
<protein>
    <submittedName>
        <fullName evidence="5">LytR family transcriptional regulator</fullName>
    </submittedName>
</protein>
<dbReference type="InterPro" id="IPR050922">
    <property type="entry name" value="LytR/CpsA/Psr_CW_biosynth"/>
</dbReference>
<name>A0A2W5I853_9ACTN</name>
<dbReference type="InterPro" id="IPR004474">
    <property type="entry name" value="LytR_CpsA_psr"/>
</dbReference>
<dbReference type="NCBIfam" id="TIGR00350">
    <property type="entry name" value="lytR_cpsA_psr"/>
    <property type="match status" value="1"/>
</dbReference>
<comment type="caution">
    <text evidence="5">The sequence shown here is derived from an EMBL/GenBank/DDBJ whole genome shotgun (WGS) entry which is preliminary data.</text>
</comment>
<reference evidence="5 6" key="1">
    <citation type="submission" date="2017-08" db="EMBL/GenBank/DDBJ databases">
        <title>Infants hospitalized years apart are colonized by the same room-sourced microbial strains.</title>
        <authorList>
            <person name="Brooks B."/>
            <person name="Olm M.R."/>
            <person name="Firek B.A."/>
            <person name="Baker R."/>
            <person name="Thomas B.C."/>
            <person name="Morowitz M.J."/>
            <person name="Banfield J.F."/>
        </authorList>
    </citation>
    <scope>NUCLEOTIDE SEQUENCE [LARGE SCALE GENOMIC DNA]</scope>
    <source>
        <strain evidence="5">S2_006_000_R1_57</strain>
    </source>
</reference>
<gene>
    <name evidence="5" type="ORF">DI579_07045</name>
</gene>
<dbReference type="PANTHER" id="PTHR33392:SF6">
    <property type="entry name" value="POLYISOPRENYL-TEICHOIC ACID--PEPTIDOGLYCAN TEICHOIC ACID TRANSFERASE TAGU"/>
    <property type="match status" value="1"/>
</dbReference>
<feature type="region of interest" description="Disordered" evidence="2">
    <location>
        <begin position="1"/>
        <end position="140"/>
    </location>
</feature>